<dbReference type="SUPFAM" id="SSF51182">
    <property type="entry name" value="RmlC-like cupins"/>
    <property type="match status" value="1"/>
</dbReference>
<dbReference type="PROSITE" id="PS01124">
    <property type="entry name" value="HTH_ARAC_FAMILY_2"/>
    <property type="match status" value="1"/>
</dbReference>
<dbReference type="CDD" id="cd06999">
    <property type="entry name" value="cupin_HpaA-like_N"/>
    <property type="match status" value="1"/>
</dbReference>
<dbReference type="PANTHER" id="PTHR43280:SF32">
    <property type="entry name" value="TRANSCRIPTIONAL REGULATORY PROTEIN"/>
    <property type="match status" value="1"/>
</dbReference>
<keyword evidence="3" id="KW-0804">Transcription</keyword>
<dbReference type="GO" id="GO:0043565">
    <property type="term" value="F:sequence-specific DNA binding"/>
    <property type="evidence" value="ECO:0007669"/>
    <property type="project" value="InterPro"/>
</dbReference>
<sequence length="317" mass="36874">MPRTMSVYPLKMLDKKENMQSVATVPVFKLYGERQGWPTPELLHCESIHQRSSQYEWHIRVHQHAELVQLLYLHHGQAEIEIEGKTTVMQEACLQVVPALCVHGFRFSPGTEGYVLSLALPLLSHMESQFPRPLSLLNTAQCFPVGRSHEYIRTLFAALQQEYHEDNDAREMMMFSLLSALLVWLTRQEQPLRPRSGSSERKRSVMCLFARQIESQYREHLPLKEYARRTGVSVTHLNQLCREFHNCSALMVLHERLILEAKRCLQYTQMTISQIADYLGFSDVAYFSRFFKRHTLLSPKAYRGIMNNSDDISETNN</sequence>
<dbReference type="Gene3D" id="2.60.120.10">
    <property type="entry name" value="Jelly Rolls"/>
    <property type="match status" value="1"/>
</dbReference>
<evidence type="ECO:0000313" key="6">
    <source>
        <dbReference type="Proteomes" id="UP000000745"/>
    </source>
</evidence>
<proteinExistence type="predicted"/>
<dbReference type="AlphaFoldDB" id="B7LNK0"/>
<dbReference type="SUPFAM" id="SSF46689">
    <property type="entry name" value="Homeodomain-like"/>
    <property type="match status" value="1"/>
</dbReference>
<gene>
    <name evidence="5" type="ordered locus">EFER_4404</name>
</gene>
<evidence type="ECO:0000256" key="1">
    <source>
        <dbReference type="ARBA" id="ARBA00023015"/>
    </source>
</evidence>
<dbReference type="InterPro" id="IPR009057">
    <property type="entry name" value="Homeodomain-like_sf"/>
</dbReference>
<dbReference type="GO" id="GO:0003700">
    <property type="term" value="F:DNA-binding transcription factor activity"/>
    <property type="evidence" value="ECO:0007669"/>
    <property type="project" value="InterPro"/>
</dbReference>
<dbReference type="InterPro" id="IPR014710">
    <property type="entry name" value="RmlC-like_jellyroll"/>
</dbReference>
<dbReference type="InterPro" id="IPR020449">
    <property type="entry name" value="Tscrpt_reg_AraC-type_HTH"/>
</dbReference>
<dbReference type="InterPro" id="IPR011051">
    <property type="entry name" value="RmlC_Cupin_sf"/>
</dbReference>
<dbReference type="InterPro" id="IPR047264">
    <property type="entry name" value="Cupin_HpaA-like_N"/>
</dbReference>
<dbReference type="KEGG" id="efe:EFER_4404"/>
<dbReference type="PANTHER" id="PTHR43280">
    <property type="entry name" value="ARAC-FAMILY TRANSCRIPTIONAL REGULATOR"/>
    <property type="match status" value="1"/>
</dbReference>
<name>B7LNK0_ESCF3</name>
<protein>
    <submittedName>
        <fullName evidence="5">Transcriptional regulatory protein</fullName>
    </submittedName>
</protein>
<keyword evidence="6" id="KW-1185">Reference proteome</keyword>
<dbReference type="EMBL" id="CU928158">
    <property type="protein sequence ID" value="CAQ91819.1"/>
    <property type="molecule type" value="Genomic_DNA"/>
</dbReference>
<dbReference type="PRINTS" id="PR00032">
    <property type="entry name" value="HTHARAC"/>
</dbReference>
<evidence type="ECO:0000259" key="4">
    <source>
        <dbReference type="PROSITE" id="PS01124"/>
    </source>
</evidence>
<feature type="domain" description="HTH araC/xylS-type" evidence="4">
    <location>
        <begin position="203"/>
        <end position="305"/>
    </location>
</feature>
<dbReference type="Pfam" id="PF12833">
    <property type="entry name" value="HTH_18"/>
    <property type="match status" value="1"/>
</dbReference>
<dbReference type="InterPro" id="IPR018060">
    <property type="entry name" value="HTH_AraC"/>
</dbReference>
<dbReference type="SMART" id="SM00342">
    <property type="entry name" value="HTH_ARAC"/>
    <property type="match status" value="1"/>
</dbReference>
<accession>B7LNK0</accession>
<dbReference type="Proteomes" id="UP000000745">
    <property type="component" value="Chromosome"/>
</dbReference>
<evidence type="ECO:0000256" key="2">
    <source>
        <dbReference type="ARBA" id="ARBA00023125"/>
    </source>
</evidence>
<dbReference type="HOGENOM" id="CLU_000445_88_2_6"/>
<evidence type="ECO:0000256" key="3">
    <source>
        <dbReference type="ARBA" id="ARBA00023163"/>
    </source>
</evidence>
<evidence type="ECO:0000313" key="5">
    <source>
        <dbReference type="EMBL" id="CAQ91819.1"/>
    </source>
</evidence>
<dbReference type="Gene3D" id="1.10.10.60">
    <property type="entry name" value="Homeodomain-like"/>
    <property type="match status" value="1"/>
</dbReference>
<keyword evidence="1" id="KW-0805">Transcription regulation</keyword>
<keyword evidence="2" id="KW-0238">DNA-binding</keyword>
<reference evidence="6" key="1">
    <citation type="journal article" date="2009" name="PLoS Genet.">
        <title>Organised genome dynamics in the Escherichia coli species results in highly diverse adaptive paths.</title>
        <authorList>
            <person name="Touchon M."/>
            <person name="Hoede C."/>
            <person name="Tenaillon O."/>
            <person name="Barbe V."/>
            <person name="Baeriswyl S."/>
            <person name="Bidet P."/>
            <person name="Bingen E."/>
            <person name="Bonacorsi S."/>
            <person name="Bouchier C."/>
            <person name="Bouvet O."/>
            <person name="Calteau A."/>
            <person name="Chiapello H."/>
            <person name="Clermont O."/>
            <person name="Cruveiller S."/>
            <person name="Danchin A."/>
            <person name="Diard M."/>
            <person name="Dossat C."/>
            <person name="Karoui M.E."/>
            <person name="Frapy E."/>
            <person name="Garry L."/>
            <person name="Ghigo J.M."/>
            <person name="Gilles A.M."/>
            <person name="Johnson J."/>
            <person name="Le Bouguenec C."/>
            <person name="Lescat M."/>
            <person name="Mangenot S."/>
            <person name="Martinez-Jehanne V."/>
            <person name="Matic I."/>
            <person name="Nassif X."/>
            <person name="Oztas S."/>
            <person name="Petit M.A."/>
            <person name="Pichon C."/>
            <person name="Rouy Z."/>
            <person name="Ruf C.S."/>
            <person name="Schneider D."/>
            <person name="Tourret J."/>
            <person name="Vacherie B."/>
            <person name="Vallenet D."/>
            <person name="Medigue C."/>
            <person name="Rocha E.P.C."/>
            <person name="Denamur E."/>
        </authorList>
    </citation>
    <scope>NUCLEOTIDE SEQUENCE [LARGE SCALE GENOMIC DNA]</scope>
    <source>
        <strain evidence="6">ATCC 35469 / DSM 13698 / BCRC 15582 / CCUG 18766 / IAM 14443 / JCM 21226 / LMG 7866 / NBRC 102419 / NCTC 12128 / CDC 0568-73</strain>
    </source>
</reference>
<organism evidence="5 6">
    <name type="scientific">Escherichia fergusonii (strain ATCC 35469 / DSM 13698 / CCUG 18766 / IAM 14443 / JCM 21226 / LMG 7866 / NBRC 102419 / NCTC 12128 / CDC 0568-73)</name>
    <dbReference type="NCBI Taxonomy" id="585054"/>
    <lineage>
        <taxon>Bacteria</taxon>
        <taxon>Pseudomonadati</taxon>
        <taxon>Pseudomonadota</taxon>
        <taxon>Gammaproteobacteria</taxon>
        <taxon>Enterobacterales</taxon>
        <taxon>Enterobacteriaceae</taxon>
        <taxon>Escherichia</taxon>
    </lineage>
</organism>